<evidence type="ECO:0000313" key="14">
    <source>
        <dbReference type="EMBL" id="MFF3569938.1"/>
    </source>
</evidence>
<feature type="binding site" evidence="12">
    <location>
        <position position="27"/>
    </location>
    <ligand>
        <name>[4Fe-4S] cluster</name>
        <dbReference type="ChEBI" id="CHEBI:49883"/>
    </ligand>
</feature>
<comment type="cofactor">
    <cofactor evidence="12">
        <name>[4Fe-4S] cluster</name>
        <dbReference type="ChEBI" id="CHEBI:49883"/>
    </cofactor>
    <text evidence="12">Binds 1 [4Fe-4S] cluster per subunit. Following nitrosylation of the [4Fe-4S] cluster binds 1 [4Fe-8(NO)] cluster per subunit.</text>
</comment>
<proteinExistence type="inferred from homology"/>
<feature type="binding site" evidence="12">
    <location>
        <position position="57"/>
    </location>
    <ligand>
        <name>[4Fe-4S] cluster</name>
        <dbReference type="ChEBI" id="CHEBI:49883"/>
    </ligand>
</feature>
<dbReference type="PROSITE" id="PS51674">
    <property type="entry name" value="4FE4S_WBL"/>
    <property type="match status" value="1"/>
</dbReference>
<dbReference type="InterPro" id="IPR034768">
    <property type="entry name" value="4FE4S_WBL"/>
</dbReference>
<evidence type="ECO:0000256" key="9">
    <source>
        <dbReference type="ARBA" id="ARBA00023125"/>
    </source>
</evidence>
<evidence type="ECO:0000256" key="8">
    <source>
        <dbReference type="ARBA" id="ARBA00023015"/>
    </source>
</evidence>
<dbReference type="EMBL" id="JBIAQY010000006">
    <property type="protein sequence ID" value="MFF3569938.1"/>
    <property type="molecule type" value="Genomic_DNA"/>
</dbReference>
<keyword evidence="8 12" id="KW-0805">Transcription regulation</keyword>
<comment type="similarity">
    <text evidence="2 12">Belongs to the WhiB family.</text>
</comment>
<dbReference type="Proteomes" id="UP001601992">
    <property type="component" value="Unassembled WGS sequence"/>
</dbReference>
<feature type="domain" description="4Fe-4S Wbl-type" evidence="13">
    <location>
        <begin position="26"/>
        <end position="90"/>
    </location>
</feature>
<dbReference type="Pfam" id="PF02467">
    <property type="entry name" value="Whib"/>
    <property type="match status" value="1"/>
</dbReference>
<evidence type="ECO:0000313" key="15">
    <source>
        <dbReference type="Proteomes" id="UP001601992"/>
    </source>
</evidence>
<evidence type="ECO:0000259" key="13">
    <source>
        <dbReference type="PROSITE" id="PS51674"/>
    </source>
</evidence>
<name>A0ABW6S0V9_9NOCA</name>
<dbReference type="InterPro" id="IPR003482">
    <property type="entry name" value="Whib"/>
</dbReference>
<evidence type="ECO:0000256" key="7">
    <source>
        <dbReference type="ARBA" id="ARBA00023014"/>
    </source>
</evidence>
<comment type="subcellular location">
    <subcellularLocation>
        <location evidence="1 12">Cytoplasm</location>
    </subcellularLocation>
</comment>
<evidence type="ECO:0000256" key="1">
    <source>
        <dbReference type="ARBA" id="ARBA00004496"/>
    </source>
</evidence>
<comment type="function">
    <text evidence="12">Acts as a transcriptional regulator. Probably redox-responsive. The apo- but not holo-form probably binds DNA.</text>
</comment>
<comment type="caution">
    <text evidence="14">The sequence shown here is derived from an EMBL/GenBank/DDBJ whole genome shotgun (WGS) entry which is preliminary data.</text>
</comment>
<evidence type="ECO:0000256" key="3">
    <source>
        <dbReference type="ARBA" id="ARBA00022485"/>
    </source>
</evidence>
<evidence type="ECO:0000256" key="5">
    <source>
        <dbReference type="ARBA" id="ARBA00022723"/>
    </source>
</evidence>
<dbReference type="RefSeq" id="WP_063713251.1">
    <property type="nucleotide sequence ID" value="NZ_JBIAQY010000006.1"/>
</dbReference>
<keyword evidence="5 12" id="KW-0479">Metal-binding</keyword>
<evidence type="ECO:0000256" key="4">
    <source>
        <dbReference type="ARBA" id="ARBA00022490"/>
    </source>
</evidence>
<dbReference type="HAMAP" id="MF_01479">
    <property type="entry name" value="WhiB"/>
    <property type="match status" value="1"/>
</dbReference>
<keyword evidence="10 12" id="KW-1015">Disulfide bond</keyword>
<feature type="binding site" evidence="12">
    <location>
        <position position="60"/>
    </location>
    <ligand>
        <name>[4Fe-4S] cluster</name>
        <dbReference type="ChEBI" id="CHEBI:49883"/>
    </ligand>
</feature>
<accession>A0ABW6S0V9</accession>
<comment type="PTM">
    <text evidence="12">Upon Fe-S cluster removal intramolecular disulfide bonds are formed.</text>
</comment>
<evidence type="ECO:0000256" key="11">
    <source>
        <dbReference type="ARBA" id="ARBA00023163"/>
    </source>
</evidence>
<organism evidence="14 15">
    <name type="scientific">Nocardia jiangxiensis</name>
    <dbReference type="NCBI Taxonomy" id="282685"/>
    <lineage>
        <taxon>Bacteria</taxon>
        <taxon>Bacillati</taxon>
        <taxon>Actinomycetota</taxon>
        <taxon>Actinomycetes</taxon>
        <taxon>Mycobacteriales</taxon>
        <taxon>Nocardiaceae</taxon>
        <taxon>Nocardia</taxon>
    </lineage>
</organism>
<sequence length="121" mass="13991">MLAAFPDVARYYPSTSEAWEWQLDGHCRGVDSEVFFHPDGERGRARIERAHLAKRICHSCPVLDRCREYALAVGEPFGVWGGMTEEERRTFLENSRTSRSRTEYRTPHSGYRTSWGRVPLA</sequence>
<evidence type="ECO:0000256" key="2">
    <source>
        <dbReference type="ARBA" id="ARBA00006597"/>
    </source>
</evidence>
<comment type="PTM">
    <text evidence="12">The Fe-S cluster can be nitrosylated by nitric oxide (NO).</text>
</comment>
<reference evidence="14 15" key="1">
    <citation type="submission" date="2024-10" db="EMBL/GenBank/DDBJ databases">
        <title>The Natural Products Discovery Center: Release of the First 8490 Sequenced Strains for Exploring Actinobacteria Biosynthetic Diversity.</title>
        <authorList>
            <person name="Kalkreuter E."/>
            <person name="Kautsar S.A."/>
            <person name="Yang D."/>
            <person name="Bader C.D."/>
            <person name="Teijaro C.N."/>
            <person name="Fluegel L."/>
            <person name="Davis C.M."/>
            <person name="Simpson J.R."/>
            <person name="Lauterbach L."/>
            <person name="Steele A.D."/>
            <person name="Gui C."/>
            <person name="Meng S."/>
            <person name="Li G."/>
            <person name="Viehrig K."/>
            <person name="Ye F."/>
            <person name="Su P."/>
            <person name="Kiefer A.F."/>
            <person name="Nichols A."/>
            <person name="Cepeda A.J."/>
            <person name="Yan W."/>
            <person name="Fan B."/>
            <person name="Jiang Y."/>
            <person name="Adhikari A."/>
            <person name="Zheng C.-J."/>
            <person name="Schuster L."/>
            <person name="Cowan T.M."/>
            <person name="Smanski M.J."/>
            <person name="Chevrette M.G."/>
            <person name="De Carvalho L.P.S."/>
            <person name="Shen B."/>
        </authorList>
    </citation>
    <scope>NUCLEOTIDE SEQUENCE [LARGE SCALE GENOMIC DNA]</scope>
    <source>
        <strain evidence="14 15">NPDC002593</strain>
    </source>
</reference>
<keyword evidence="3 12" id="KW-0004">4Fe-4S</keyword>
<dbReference type="PANTHER" id="PTHR38839:SF5">
    <property type="entry name" value="TRANSCRIPTIONAL REGULATOR WHID"/>
    <property type="match status" value="1"/>
</dbReference>
<feature type="binding site" evidence="12">
    <location>
        <position position="66"/>
    </location>
    <ligand>
        <name>[4Fe-4S] cluster</name>
        <dbReference type="ChEBI" id="CHEBI:49883"/>
    </ligand>
</feature>
<keyword evidence="4 12" id="KW-0963">Cytoplasm</keyword>
<keyword evidence="7 12" id="KW-0411">Iron-sulfur</keyword>
<keyword evidence="11 12" id="KW-0804">Transcription</keyword>
<dbReference type="PANTHER" id="PTHR38839">
    <property type="entry name" value="TRANSCRIPTIONAL REGULATOR WHID-RELATED"/>
    <property type="match status" value="1"/>
</dbReference>
<evidence type="ECO:0000256" key="6">
    <source>
        <dbReference type="ARBA" id="ARBA00023004"/>
    </source>
</evidence>
<evidence type="ECO:0000256" key="10">
    <source>
        <dbReference type="ARBA" id="ARBA00023157"/>
    </source>
</evidence>
<protein>
    <recommendedName>
        <fullName evidence="12">Transcriptional regulator WhiB</fullName>
    </recommendedName>
</protein>
<keyword evidence="15" id="KW-1185">Reference proteome</keyword>
<gene>
    <name evidence="12" type="primary">whiB</name>
    <name evidence="14" type="ORF">ACFYXQ_19360</name>
</gene>
<keyword evidence="9 12" id="KW-0238">DNA-binding</keyword>
<keyword evidence="6 12" id="KW-0408">Iron</keyword>
<evidence type="ECO:0000256" key="12">
    <source>
        <dbReference type="HAMAP-Rule" id="MF_01479"/>
    </source>
</evidence>